<evidence type="ECO:0000313" key="2">
    <source>
        <dbReference type="Proteomes" id="UP000078512"/>
    </source>
</evidence>
<gene>
    <name evidence="1" type="ORF">K457DRAFT_135742</name>
</gene>
<reference evidence="1 2" key="1">
    <citation type="submission" date="2016-05" db="EMBL/GenBank/DDBJ databases">
        <title>Genome sequencing reveals origins of a unique bacterial endosymbiosis in the earliest lineages of terrestrial Fungi.</title>
        <authorList>
            <consortium name="DOE Joint Genome Institute"/>
            <person name="Uehling J."/>
            <person name="Gryganskyi A."/>
            <person name="Hameed K."/>
            <person name="Tschaplinski T."/>
            <person name="Misztal P."/>
            <person name="Wu S."/>
            <person name="Desiro A."/>
            <person name="Vande Pol N."/>
            <person name="Du Z.-Y."/>
            <person name="Zienkiewicz A."/>
            <person name="Zienkiewicz K."/>
            <person name="Morin E."/>
            <person name="Tisserant E."/>
            <person name="Splivallo R."/>
            <person name="Hainaut M."/>
            <person name="Henrissat B."/>
            <person name="Ohm R."/>
            <person name="Kuo A."/>
            <person name="Yan J."/>
            <person name="Lipzen A."/>
            <person name="Nolan M."/>
            <person name="Labutti K."/>
            <person name="Barry K."/>
            <person name="Goldstein A."/>
            <person name="Labbe J."/>
            <person name="Schadt C."/>
            <person name="Tuskan G."/>
            <person name="Grigoriev I."/>
            <person name="Martin F."/>
            <person name="Vilgalys R."/>
            <person name="Bonito G."/>
        </authorList>
    </citation>
    <scope>NUCLEOTIDE SEQUENCE [LARGE SCALE GENOMIC DNA]</scope>
    <source>
        <strain evidence="1 2">AG-77</strain>
    </source>
</reference>
<dbReference type="AlphaFoldDB" id="A0A197K2X9"/>
<proteinExistence type="predicted"/>
<evidence type="ECO:0000313" key="1">
    <source>
        <dbReference type="EMBL" id="OAQ31992.1"/>
    </source>
</evidence>
<dbReference type="EMBL" id="KV442027">
    <property type="protein sequence ID" value="OAQ31992.1"/>
    <property type="molecule type" value="Genomic_DNA"/>
</dbReference>
<protein>
    <submittedName>
        <fullName evidence="1">Uncharacterized protein</fullName>
    </submittedName>
</protein>
<keyword evidence="2" id="KW-1185">Reference proteome</keyword>
<dbReference type="Proteomes" id="UP000078512">
    <property type="component" value="Unassembled WGS sequence"/>
</dbReference>
<organism evidence="1 2">
    <name type="scientific">Linnemannia elongata AG-77</name>
    <dbReference type="NCBI Taxonomy" id="1314771"/>
    <lineage>
        <taxon>Eukaryota</taxon>
        <taxon>Fungi</taxon>
        <taxon>Fungi incertae sedis</taxon>
        <taxon>Mucoromycota</taxon>
        <taxon>Mortierellomycotina</taxon>
        <taxon>Mortierellomycetes</taxon>
        <taxon>Mortierellales</taxon>
        <taxon>Mortierellaceae</taxon>
        <taxon>Linnemannia</taxon>
    </lineage>
</organism>
<name>A0A197K2X9_9FUNG</name>
<dbReference type="OrthoDB" id="10662212at2759"/>
<accession>A0A197K2X9</accession>
<sequence length="71" mass="7744">MSQQLVQGFSTKLVDSVGSMEILAKNVHHIHELTSGPLFTGFLYNCLLAYREQASSSSSSSSLSIRNKTLP</sequence>